<evidence type="ECO:0000313" key="3">
    <source>
        <dbReference type="Proteomes" id="UP000092600"/>
    </source>
</evidence>
<comment type="caution">
    <text evidence="2">The sequence shown here is derived from an EMBL/GenBank/DDBJ whole genome shotgun (WGS) entry which is preliminary data.</text>
</comment>
<dbReference type="AlphaFoldDB" id="A0A199UVX3"/>
<dbReference type="PANTHER" id="PTHR22930:SF259">
    <property type="entry name" value="OS08G0106900 PROTEIN"/>
    <property type="match status" value="1"/>
</dbReference>
<proteinExistence type="predicted"/>
<gene>
    <name evidence="2" type="ORF">ACMD2_12035</name>
</gene>
<organism evidence="2 3">
    <name type="scientific">Ananas comosus</name>
    <name type="common">Pineapple</name>
    <name type="synonym">Ananas ananas</name>
    <dbReference type="NCBI Taxonomy" id="4615"/>
    <lineage>
        <taxon>Eukaryota</taxon>
        <taxon>Viridiplantae</taxon>
        <taxon>Streptophyta</taxon>
        <taxon>Embryophyta</taxon>
        <taxon>Tracheophyta</taxon>
        <taxon>Spermatophyta</taxon>
        <taxon>Magnoliopsida</taxon>
        <taxon>Liliopsida</taxon>
        <taxon>Poales</taxon>
        <taxon>Bromeliaceae</taxon>
        <taxon>Bromelioideae</taxon>
        <taxon>Ananas</taxon>
    </lineage>
</organism>
<protein>
    <recommendedName>
        <fullName evidence="1">DUF8040 domain-containing protein</fullName>
    </recommendedName>
</protein>
<evidence type="ECO:0000313" key="2">
    <source>
        <dbReference type="EMBL" id="OAY68914.1"/>
    </source>
</evidence>
<dbReference type="STRING" id="4615.A0A199UVX3"/>
<name>A0A199UVX3_ANACO</name>
<dbReference type="Pfam" id="PF26138">
    <property type="entry name" value="DUF8040"/>
    <property type="match status" value="1"/>
</dbReference>
<sequence length="103" mass="12004">MAYLGYEICQHGEQVAMFLFILYKNYASNYTVQERFQHSGEIVSRHFRVVLEAITQLTEDLIQRPLAITPSSIKWNSKFYLYFENCIGAIDGTHCHDPMPILK</sequence>
<dbReference type="Proteomes" id="UP000092600">
    <property type="component" value="Unassembled WGS sequence"/>
</dbReference>
<feature type="non-terminal residue" evidence="2">
    <location>
        <position position="103"/>
    </location>
</feature>
<dbReference type="EMBL" id="LSRQ01004666">
    <property type="protein sequence ID" value="OAY68914.1"/>
    <property type="molecule type" value="Genomic_DNA"/>
</dbReference>
<dbReference type="InterPro" id="IPR058353">
    <property type="entry name" value="DUF8040"/>
</dbReference>
<reference evidence="2 3" key="1">
    <citation type="journal article" date="2016" name="DNA Res.">
        <title>The draft genome of MD-2 pineapple using hybrid error correction of long reads.</title>
        <authorList>
            <person name="Redwan R.M."/>
            <person name="Saidin A."/>
            <person name="Kumar S.V."/>
        </authorList>
    </citation>
    <scope>NUCLEOTIDE SEQUENCE [LARGE SCALE GENOMIC DNA]</scope>
    <source>
        <strain evidence="3">cv. MD2</strain>
        <tissue evidence="2">Leaf</tissue>
    </source>
</reference>
<dbReference type="InterPro" id="IPR045249">
    <property type="entry name" value="HARBI1-like"/>
</dbReference>
<accession>A0A199UVX3</accession>
<feature type="domain" description="DUF8040" evidence="1">
    <location>
        <begin position="12"/>
        <end position="55"/>
    </location>
</feature>
<dbReference type="PANTHER" id="PTHR22930">
    <property type="match status" value="1"/>
</dbReference>
<evidence type="ECO:0000259" key="1">
    <source>
        <dbReference type="Pfam" id="PF26138"/>
    </source>
</evidence>